<evidence type="ECO:0000313" key="3">
    <source>
        <dbReference type="EMBL" id="HGB35280.1"/>
    </source>
</evidence>
<evidence type="ECO:0008006" key="4">
    <source>
        <dbReference type="Google" id="ProtNLM"/>
    </source>
</evidence>
<protein>
    <recommendedName>
        <fullName evidence="4">6-bladed beta-propeller</fullName>
    </recommendedName>
</protein>
<dbReference type="EMBL" id="DTGD01000001">
    <property type="protein sequence ID" value="HGB35280.1"/>
    <property type="molecule type" value="Genomic_DNA"/>
</dbReference>
<evidence type="ECO:0000256" key="2">
    <source>
        <dbReference type="PROSITE-ProRule" id="PRU00504"/>
    </source>
</evidence>
<feature type="repeat" description="NHL" evidence="2">
    <location>
        <begin position="218"/>
        <end position="261"/>
    </location>
</feature>
<proteinExistence type="predicted"/>
<reference evidence="3" key="1">
    <citation type="journal article" date="2020" name="mSystems">
        <title>Genome- and Community-Level Interaction Insights into Carbon Utilization and Element Cycling Functions of Hydrothermarchaeota in Hydrothermal Sediment.</title>
        <authorList>
            <person name="Zhou Z."/>
            <person name="Liu Y."/>
            <person name="Xu W."/>
            <person name="Pan J."/>
            <person name="Luo Z.H."/>
            <person name="Li M."/>
        </authorList>
    </citation>
    <scope>NUCLEOTIDE SEQUENCE [LARGE SCALE GENOMIC DNA]</scope>
    <source>
        <strain evidence="3">SpSt-754</strain>
    </source>
</reference>
<dbReference type="PANTHER" id="PTHR24104">
    <property type="entry name" value="E3 UBIQUITIN-PROTEIN LIGASE NHLRC1-RELATED"/>
    <property type="match status" value="1"/>
</dbReference>
<evidence type="ECO:0000256" key="1">
    <source>
        <dbReference type="ARBA" id="ARBA00022737"/>
    </source>
</evidence>
<dbReference type="Gene3D" id="2.120.10.30">
    <property type="entry name" value="TolB, C-terminal domain"/>
    <property type="match status" value="2"/>
</dbReference>
<dbReference type="PANTHER" id="PTHR24104:SF25">
    <property type="entry name" value="PROTEIN LIN-41"/>
    <property type="match status" value="1"/>
</dbReference>
<dbReference type="GO" id="GO:0008270">
    <property type="term" value="F:zinc ion binding"/>
    <property type="evidence" value="ECO:0007669"/>
    <property type="project" value="UniProtKB-KW"/>
</dbReference>
<dbReference type="InterPro" id="IPR011042">
    <property type="entry name" value="6-blade_b-propeller_TolB-like"/>
</dbReference>
<accession>A0A7V3KMC4</accession>
<dbReference type="CDD" id="cd05819">
    <property type="entry name" value="NHL"/>
    <property type="match status" value="1"/>
</dbReference>
<dbReference type="AlphaFoldDB" id="A0A7V3KMC4"/>
<dbReference type="InterPro" id="IPR050952">
    <property type="entry name" value="TRIM-NHL_E3_ligases"/>
</dbReference>
<name>A0A7V3KMC4_UNCW3</name>
<dbReference type="PROSITE" id="PS51125">
    <property type="entry name" value="NHL"/>
    <property type="match status" value="1"/>
</dbReference>
<dbReference type="Pfam" id="PF01436">
    <property type="entry name" value="NHL"/>
    <property type="match status" value="1"/>
</dbReference>
<dbReference type="PROSITE" id="PS51257">
    <property type="entry name" value="PROKAR_LIPOPROTEIN"/>
    <property type="match status" value="1"/>
</dbReference>
<comment type="caution">
    <text evidence="3">The sequence shown here is derived from an EMBL/GenBank/DDBJ whole genome shotgun (WGS) entry which is preliminary data.</text>
</comment>
<dbReference type="SUPFAM" id="SSF101898">
    <property type="entry name" value="NHL repeat"/>
    <property type="match status" value="1"/>
</dbReference>
<sequence length="310" mass="34536">MRYLKFGVFIVFILGLSCGYKYPLPPENPGSLPYEEDYIEVRNTSWDNQTFNGIRDIIVGKDGYIYVLETHALLKLNFNGDLVDTFYSDFVSAKSVAQDFSRNLYITDSCRIYVFDRDKNLLRVINFADTLKPYGIDVDSHKYLYITEPELHKLVKLDSLGNFVELIASYGSGILSVNNAHGVFVNEKMGAVIVASTGNNWVEALSITTPRVNIVHLGGTTHEGGDTAGVFNTPMDVWSDTLGNIYVLDYGNNRVQKFRQTGEFVTQEGFSVAPVSLATSKDGAYLYVAFSNKVLKMKKPELPQNPGGGK</sequence>
<gene>
    <name evidence="3" type="ORF">ENV38_00010</name>
</gene>
<dbReference type="InterPro" id="IPR001258">
    <property type="entry name" value="NHL_repeat"/>
</dbReference>
<keyword evidence="1" id="KW-0677">Repeat</keyword>
<organism evidence="3">
    <name type="scientific">candidate division WOR-3 bacterium</name>
    <dbReference type="NCBI Taxonomy" id="2052148"/>
    <lineage>
        <taxon>Bacteria</taxon>
        <taxon>Bacteria division WOR-3</taxon>
    </lineage>
</organism>